<protein>
    <submittedName>
        <fullName evidence="2">Uncharacterized protein</fullName>
    </submittedName>
</protein>
<name>A0AAE0ZJN2_9GAST</name>
<keyword evidence="3" id="KW-1185">Reference proteome</keyword>
<proteinExistence type="predicted"/>
<dbReference type="Proteomes" id="UP001283361">
    <property type="component" value="Unassembled WGS sequence"/>
</dbReference>
<organism evidence="2 3">
    <name type="scientific">Elysia crispata</name>
    <name type="common">lettuce slug</name>
    <dbReference type="NCBI Taxonomy" id="231223"/>
    <lineage>
        <taxon>Eukaryota</taxon>
        <taxon>Metazoa</taxon>
        <taxon>Spiralia</taxon>
        <taxon>Lophotrochozoa</taxon>
        <taxon>Mollusca</taxon>
        <taxon>Gastropoda</taxon>
        <taxon>Heterobranchia</taxon>
        <taxon>Euthyneura</taxon>
        <taxon>Panpulmonata</taxon>
        <taxon>Sacoglossa</taxon>
        <taxon>Placobranchoidea</taxon>
        <taxon>Plakobranchidae</taxon>
        <taxon>Elysia</taxon>
    </lineage>
</organism>
<comment type="caution">
    <text evidence="2">The sequence shown here is derived from an EMBL/GenBank/DDBJ whole genome shotgun (WGS) entry which is preliminary data.</text>
</comment>
<evidence type="ECO:0000256" key="1">
    <source>
        <dbReference type="SAM" id="MobiDB-lite"/>
    </source>
</evidence>
<dbReference type="EMBL" id="JAWDGP010003795">
    <property type="protein sequence ID" value="KAK3770644.1"/>
    <property type="molecule type" value="Genomic_DNA"/>
</dbReference>
<dbReference type="AlphaFoldDB" id="A0AAE0ZJN2"/>
<reference evidence="2" key="1">
    <citation type="journal article" date="2023" name="G3 (Bethesda)">
        <title>A reference genome for the long-term kleptoplast-retaining sea slug Elysia crispata morphotype clarki.</title>
        <authorList>
            <person name="Eastman K.E."/>
            <person name="Pendleton A.L."/>
            <person name="Shaikh M.A."/>
            <person name="Suttiyut T."/>
            <person name="Ogas R."/>
            <person name="Tomko P."/>
            <person name="Gavelis G."/>
            <person name="Widhalm J.R."/>
            <person name="Wisecaver J.H."/>
        </authorList>
    </citation>
    <scope>NUCLEOTIDE SEQUENCE</scope>
    <source>
        <strain evidence="2">ECLA1</strain>
    </source>
</reference>
<evidence type="ECO:0000313" key="2">
    <source>
        <dbReference type="EMBL" id="KAK3770644.1"/>
    </source>
</evidence>
<evidence type="ECO:0000313" key="3">
    <source>
        <dbReference type="Proteomes" id="UP001283361"/>
    </source>
</evidence>
<sequence>MYTQTRQTGRCREACRYKFIALIEWFGPDGSGRGTSRTPPLITDWPSSGPGRLDSGRDTHTQLPDLGSGQPPTDLLPSCTGH</sequence>
<accession>A0AAE0ZJN2</accession>
<feature type="region of interest" description="Disordered" evidence="1">
    <location>
        <begin position="27"/>
        <end position="82"/>
    </location>
</feature>
<gene>
    <name evidence="2" type="ORF">RRG08_052984</name>
</gene>